<organism evidence="1">
    <name type="scientific">Timema bartmani</name>
    <dbReference type="NCBI Taxonomy" id="61472"/>
    <lineage>
        <taxon>Eukaryota</taxon>
        <taxon>Metazoa</taxon>
        <taxon>Ecdysozoa</taxon>
        <taxon>Arthropoda</taxon>
        <taxon>Hexapoda</taxon>
        <taxon>Insecta</taxon>
        <taxon>Pterygota</taxon>
        <taxon>Neoptera</taxon>
        <taxon>Polyneoptera</taxon>
        <taxon>Phasmatodea</taxon>
        <taxon>Timematodea</taxon>
        <taxon>Timematoidea</taxon>
        <taxon>Timematidae</taxon>
        <taxon>Timema</taxon>
    </lineage>
</organism>
<evidence type="ECO:0000313" key="1">
    <source>
        <dbReference type="EMBL" id="CAD7445417.1"/>
    </source>
</evidence>
<gene>
    <name evidence="1" type="ORF">TBIB3V08_LOCUS7769</name>
</gene>
<dbReference type="AlphaFoldDB" id="A0A7R9F3K5"/>
<sequence length="199" mass="22370">MQLKHLDTWQLEQFVEGTMTGAPVPKPEFVSRAQSRALIENLLFECLTSTMKCEYNEEDNERSEILPLSIAVSTLKPSSLSFIKEEIKVDCDLDSDITIHRHTNTSVQKNAHRTCSAKFTCLEEEREGSSADMASSEARTLAQLNGVSAAECFSGIEVQSYRVSRGPYRVNMGRLGMNQIAMQLNLNWKVPLNPYFTIS</sequence>
<protein>
    <submittedName>
        <fullName evidence="1">Uncharacterized protein</fullName>
    </submittedName>
</protein>
<reference evidence="1" key="1">
    <citation type="submission" date="2020-11" db="EMBL/GenBank/DDBJ databases">
        <authorList>
            <person name="Tran Van P."/>
        </authorList>
    </citation>
    <scope>NUCLEOTIDE SEQUENCE</scope>
</reference>
<accession>A0A7R9F3K5</accession>
<proteinExistence type="predicted"/>
<name>A0A7R9F3K5_9NEOP</name>
<dbReference type="EMBL" id="OD567256">
    <property type="protein sequence ID" value="CAD7445417.1"/>
    <property type="molecule type" value="Genomic_DNA"/>
</dbReference>